<feature type="compositionally biased region" description="Polar residues" evidence="1">
    <location>
        <begin position="91"/>
        <end position="101"/>
    </location>
</feature>
<evidence type="ECO:0000256" key="1">
    <source>
        <dbReference type="SAM" id="MobiDB-lite"/>
    </source>
</evidence>
<feature type="region of interest" description="Disordered" evidence="1">
    <location>
        <begin position="82"/>
        <end position="101"/>
    </location>
</feature>
<dbReference type="InterPro" id="IPR036691">
    <property type="entry name" value="Endo/exonu/phosph_ase_sf"/>
</dbReference>
<sequence length="101" mass="11490">MSLPYLKRTKRRETHLKIPNYIYCGTPHPSDKARGGSGIFIKKNIRHTNKFVPVRKKKVNVTLNTYDINVSAIYCPPKHAITTDEYDKGTSTRNTATGEPE</sequence>
<gene>
    <name evidence="2" type="ORF">WH47_11982</name>
</gene>
<organism evidence="2 3">
    <name type="scientific">Habropoda laboriosa</name>
    <dbReference type="NCBI Taxonomy" id="597456"/>
    <lineage>
        <taxon>Eukaryota</taxon>
        <taxon>Metazoa</taxon>
        <taxon>Ecdysozoa</taxon>
        <taxon>Arthropoda</taxon>
        <taxon>Hexapoda</taxon>
        <taxon>Insecta</taxon>
        <taxon>Pterygota</taxon>
        <taxon>Neoptera</taxon>
        <taxon>Endopterygota</taxon>
        <taxon>Hymenoptera</taxon>
        <taxon>Apocrita</taxon>
        <taxon>Aculeata</taxon>
        <taxon>Apoidea</taxon>
        <taxon>Anthophila</taxon>
        <taxon>Apidae</taxon>
        <taxon>Habropoda</taxon>
    </lineage>
</organism>
<accession>A0A0L7QLR4</accession>
<protein>
    <submittedName>
        <fullName evidence="2">Uncharacterized protein</fullName>
    </submittedName>
</protein>
<dbReference type="AlphaFoldDB" id="A0A0L7QLR4"/>
<proteinExistence type="predicted"/>
<name>A0A0L7QLR4_9HYME</name>
<evidence type="ECO:0000313" key="2">
    <source>
        <dbReference type="EMBL" id="KOC59441.1"/>
    </source>
</evidence>
<reference evidence="2 3" key="1">
    <citation type="submission" date="2015-07" db="EMBL/GenBank/DDBJ databases">
        <title>The genome of Habropoda laboriosa.</title>
        <authorList>
            <person name="Pan H."/>
            <person name="Kapheim K."/>
        </authorList>
    </citation>
    <scope>NUCLEOTIDE SEQUENCE [LARGE SCALE GENOMIC DNA]</scope>
    <source>
        <strain evidence="2">0110345459</strain>
    </source>
</reference>
<dbReference type="SUPFAM" id="SSF56219">
    <property type="entry name" value="DNase I-like"/>
    <property type="match status" value="1"/>
</dbReference>
<dbReference type="Proteomes" id="UP000053825">
    <property type="component" value="Unassembled WGS sequence"/>
</dbReference>
<keyword evidence="3" id="KW-1185">Reference proteome</keyword>
<dbReference type="EMBL" id="KQ414918">
    <property type="protein sequence ID" value="KOC59441.1"/>
    <property type="molecule type" value="Genomic_DNA"/>
</dbReference>
<evidence type="ECO:0000313" key="3">
    <source>
        <dbReference type="Proteomes" id="UP000053825"/>
    </source>
</evidence>